<keyword evidence="14 18" id="KW-1015">Disulfide bond</keyword>
<keyword evidence="6 18" id="KW-0812">Transmembrane</keyword>
<comment type="catalytic activity">
    <reaction evidence="17 18">
        <text>[protein]-dithiol + NADP(+) = [protein]-disulfide + NADPH + H(+)</text>
        <dbReference type="Rhea" id="RHEA:18753"/>
        <dbReference type="Rhea" id="RHEA-COMP:10593"/>
        <dbReference type="Rhea" id="RHEA-COMP:10594"/>
        <dbReference type="ChEBI" id="CHEBI:15378"/>
        <dbReference type="ChEBI" id="CHEBI:29950"/>
        <dbReference type="ChEBI" id="CHEBI:50058"/>
        <dbReference type="ChEBI" id="CHEBI:57783"/>
        <dbReference type="ChEBI" id="CHEBI:58349"/>
        <dbReference type="EC" id="1.8.1.8"/>
    </reaction>
</comment>
<dbReference type="SUPFAM" id="SSF74863">
    <property type="entry name" value="Thiol:disulfide interchange protein DsbD, N-terminal domain (DsbD-alpha)"/>
    <property type="match status" value="1"/>
</dbReference>
<dbReference type="HAMAP" id="MF_00399">
    <property type="entry name" value="DbsD"/>
    <property type="match status" value="1"/>
</dbReference>
<dbReference type="SUPFAM" id="SSF52833">
    <property type="entry name" value="Thioredoxin-like"/>
    <property type="match status" value="1"/>
</dbReference>
<evidence type="ECO:0000256" key="11">
    <source>
        <dbReference type="ARBA" id="ARBA00023002"/>
    </source>
</evidence>
<comment type="catalytic activity">
    <reaction evidence="16 18">
        <text>[protein]-dithiol + NAD(+) = [protein]-disulfide + NADH + H(+)</text>
        <dbReference type="Rhea" id="RHEA:18749"/>
        <dbReference type="Rhea" id="RHEA-COMP:10593"/>
        <dbReference type="Rhea" id="RHEA-COMP:10594"/>
        <dbReference type="ChEBI" id="CHEBI:15378"/>
        <dbReference type="ChEBI" id="CHEBI:29950"/>
        <dbReference type="ChEBI" id="CHEBI:50058"/>
        <dbReference type="ChEBI" id="CHEBI:57540"/>
        <dbReference type="ChEBI" id="CHEBI:57945"/>
        <dbReference type="EC" id="1.8.1.8"/>
    </reaction>
</comment>
<evidence type="ECO:0000256" key="5">
    <source>
        <dbReference type="ARBA" id="ARBA00022519"/>
    </source>
</evidence>
<feature type="transmembrane region" description="Helical" evidence="18">
    <location>
        <begin position="215"/>
        <end position="242"/>
    </location>
</feature>
<keyword evidence="11 18" id="KW-0560">Oxidoreductase</keyword>
<dbReference type="Pfam" id="PF13899">
    <property type="entry name" value="Thioredoxin_7"/>
    <property type="match status" value="1"/>
</dbReference>
<dbReference type="InterPro" id="IPR035671">
    <property type="entry name" value="DsbD_gamma"/>
</dbReference>
<evidence type="ECO:0000256" key="15">
    <source>
        <dbReference type="ARBA" id="ARBA00023284"/>
    </source>
</evidence>
<keyword evidence="3 18" id="KW-0813">Transport</keyword>
<evidence type="ECO:0000256" key="17">
    <source>
        <dbReference type="ARBA" id="ARBA00047804"/>
    </source>
</evidence>
<comment type="similarity">
    <text evidence="2 18">Belongs to the thioredoxin family. DsbD subfamily.</text>
</comment>
<evidence type="ECO:0000256" key="12">
    <source>
        <dbReference type="ARBA" id="ARBA00023027"/>
    </source>
</evidence>
<dbReference type="PROSITE" id="PS51352">
    <property type="entry name" value="THIOREDOXIN_2"/>
    <property type="match status" value="1"/>
</dbReference>
<organism evidence="20 21">
    <name type="scientific">Allohahella marinimesophila</name>
    <dbReference type="NCBI Taxonomy" id="1054972"/>
    <lineage>
        <taxon>Bacteria</taxon>
        <taxon>Pseudomonadati</taxon>
        <taxon>Pseudomonadota</taxon>
        <taxon>Gammaproteobacteria</taxon>
        <taxon>Oceanospirillales</taxon>
        <taxon>Hahellaceae</taxon>
        <taxon>Allohahella</taxon>
    </lineage>
</organism>
<dbReference type="EMBL" id="BAABBO010000001">
    <property type="protein sequence ID" value="GAA3950246.1"/>
    <property type="molecule type" value="Genomic_DNA"/>
</dbReference>
<evidence type="ECO:0000256" key="3">
    <source>
        <dbReference type="ARBA" id="ARBA00022448"/>
    </source>
</evidence>
<dbReference type="Gene3D" id="3.40.30.10">
    <property type="entry name" value="Glutaredoxin"/>
    <property type="match status" value="1"/>
</dbReference>
<feature type="signal peptide" evidence="18">
    <location>
        <begin position="1"/>
        <end position="23"/>
    </location>
</feature>
<dbReference type="Gene3D" id="2.60.40.1250">
    <property type="entry name" value="Thiol:disulfide interchange protein DsbD, N-terminal domain"/>
    <property type="match status" value="1"/>
</dbReference>
<feature type="transmembrane region" description="Helical" evidence="18">
    <location>
        <begin position="293"/>
        <end position="315"/>
    </location>
</feature>
<evidence type="ECO:0000256" key="14">
    <source>
        <dbReference type="ARBA" id="ARBA00023157"/>
    </source>
</evidence>
<evidence type="ECO:0000259" key="19">
    <source>
        <dbReference type="PROSITE" id="PS51352"/>
    </source>
</evidence>
<keyword evidence="13 18" id="KW-0472">Membrane</keyword>
<name>A0ABP7NM92_9GAMM</name>
<dbReference type="InterPro" id="IPR003834">
    <property type="entry name" value="Cyt_c_assmbl_TM_dom"/>
</dbReference>
<evidence type="ECO:0000256" key="8">
    <source>
        <dbReference type="ARBA" id="ARBA00022748"/>
    </source>
</evidence>
<evidence type="ECO:0000256" key="10">
    <source>
        <dbReference type="ARBA" id="ARBA00022989"/>
    </source>
</evidence>
<dbReference type="InterPro" id="IPR036249">
    <property type="entry name" value="Thioredoxin-like_sf"/>
</dbReference>
<keyword evidence="9 18" id="KW-0249">Electron transport</keyword>
<feature type="transmembrane region" description="Helical" evidence="18">
    <location>
        <begin position="473"/>
        <end position="491"/>
    </location>
</feature>
<dbReference type="Pfam" id="PF02683">
    <property type="entry name" value="DsbD_TM"/>
    <property type="match status" value="1"/>
</dbReference>
<evidence type="ECO:0000313" key="20">
    <source>
        <dbReference type="EMBL" id="GAA3950246.1"/>
    </source>
</evidence>
<dbReference type="NCBIfam" id="NF001419">
    <property type="entry name" value="PRK00293.1"/>
    <property type="match status" value="1"/>
</dbReference>
<keyword evidence="5 18" id="KW-0997">Cell inner membrane</keyword>
<gene>
    <name evidence="18" type="primary">dsbD</name>
    <name evidence="20" type="ORF">GCM10022278_06660</name>
</gene>
<dbReference type="Proteomes" id="UP001501337">
    <property type="component" value="Unassembled WGS sequence"/>
</dbReference>
<feature type="transmembrane region" description="Helical" evidence="18">
    <location>
        <begin position="254"/>
        <end position="281"/>
    </location>
</feature>
<accession>A0ABP7NM92</accession>
<dbReference type="RefSeq" id="WP_344803248.1">
    <property type="nucleotide sequence ID" value="NZ_BAABBO010000001.1"/>
</dbReference>
<keyword evidence="15 18" id="KW-0676">Redox-active center</keyword>
<keyword evidence="4 18" id="KW-1003">Cell membrane</keyword>
<dbReference type="InterPro" id="IPR022910">
    <property type="entry name" value="Thiol_diS_interchange_DbsD"/>
</dbReference>
<comment type="function">
    <text evidence="18">Required to facilitate the formation of correct disulfide bonds in some periplasmic proteins and for the assembly of the periplasmic c-type cytochromes. Acts by transferring electrons from cytoplasmic thioredoxin to the periplasm. This transfer involves a cascade of disulfide bond formation and reduction steps.</text>
</comment>
<evidence type="ECO:0000256" key="7">
    <source>
        <dbReference type="ARBA" id="ARBA00022729"/>
    </source>
</evidence>
<feature type="transmembrane region" description="Helical" evidence="18">
    <location>
        <begin position="372"/>
        <end position="395"/>
    </location>
</feature>
<reference evidence="21" key="1">
    <citation type="journal article" date="2019" name="Int. J. Syst. Evol. Microbiol.">
        <title>The Global Catalogue of Microorganisms (GCM) 10K type strain sequencing project: providing services to taxonomists for standard genome sequencing and annotation.</title>
        <authorList>
            <consortium name="The Broad Institute Genomics Platform"/>
            <consortium name="The Broad Institute Genome Sequencing Center for Infectious Disease"/>
            <person name="Wu L."/>
            <person name="Ma J."/>
        </authorList>
    </citation>
    <scope>NUCLEOTIDE SEQUENCE [LARGE SCALE GENOMIC DNA]</scope>
    <source>
        <strain evidence="21">JCM 17555</strain>
    </source>
</reference>
<evidence type="ECO:0000256" key="9">
    <source>
        <dbReference type="ARBA" id="ARBA00022982"/>
    </source>
</evidence>
<feature type="disulfide bond" description="Redox-active" evidence="18">
    <location>
        <begin position="153"/>
        <end position="159"/>
    </location>
</feature>
<feature type="disulfide bond" description="Redox-active" evidence="18">
    <location>
        <begin position="564"/>
        <end position="567"/>
    </location>
</feature>
<protein>
    <recommendedName>
        <fullName evidence="18">Thiol:disulfide interchange protein DsbD</fullName>
        <ecNumber evidence="18">1.8.1.8</ecNumber>
    </recommendedName>
    <alternativeName>
        <fullName evidence="18">Protein-disulfide reductase</fullName>
        <shortName evidence="18">Disulfide reductase</shortName>
    </alternativeName>
</protein>
<feature type="transmembrane region" description="Helical" evidence="18">
    <location>
        <begin position="336"/>
        <end position="366"/>
    </location>
</feature>
<evidence type="ECO:0000256" key="4">
    <source>
        <dbReference type="ARBA" id="ARBA00022475"/>
    </source>
</evidence>
<keyword evidence="7 18" id="KW-0732">Signal</keyword>
<dbReference type="InterPro" id="IPR013766">
    <property type="entry name" value="Thioredoxin_domain"/>
</dbReference>
<feature type="transmembrane region" description="Helical" evidence="18">
    <location>
        <begin position="433"/>
        <end position="453"/>
    </location>
</feature>
<comment type="caution">
    <text evidence="20">The sequence shown here is derived from an EMBL/GenBank/DDBJ whole genome shotgun (WGS) entry which is preliminary data.</text>
</comment>
<evidence type="ECO:0000256" key="18">
    <source>
        <dbReference type="HAMAP-Rule" id="MF_00399"/>
    </source>
</evidence>
<dbReference type="CDD" id="cd02953">
    <property type="entry name" value="DsbDgamma"/>
    <property type="match status" value="1"/>
</dbReference>
<feature type="transmembrane region" description="Helical" evidence="18">
    <location>
        <begin position="407"/>
        <end position="427"/>
    </location>
</feature>
<dbReference type="InterPro" id="IPR036929">
    <property type="entry name" value="DsbDN_sf"/>
</dbReference>
<evidence type="ECO:0000256" key="13">
    <source>
        <dbReference type="ARBA" id="ARBA00023136"/>
    </source>
</evidence>
<feature type="domain" description="Thioredoxin" evidence="19">
    <location>
        <begin position="515"/>
        <end position="650"/>
    </location>
</feature>
<comment type="subcellular location">
    <subcellularLocation>
        <location evidence="1 18">Cell inner membrane</location>
        <topology evidence="1 18">Multi-pass membrane protein</topology>
    </subcellularLocation>
</comment>
<dbReference type="InterPro" id="IPR028250">
    <property type="entry name" value="DsbDN"/>
</dbReference>
<keyword evidence="8 18" id="KW-0201">Cytochrome c-type biogenesis</keyword>
<keyword evidence="21" id="KW-1185">Reference proteome</keyword>
<dbReference type="PANTHER" id="PTHR32234:SF0">
    <property type="entry name" value="THIOL:DISULFIDE INTERCHANGE PROTEIN DSBD"/>
    <property type="match status" value="1"/>
</dbReference>
<keyword evidence="10 18" id="KW-1133">Transmembrane helix</keyword>
<evidence type="ECO:0000256" key="6">
    <source>
        <dbReference type="ARBA" id="ARBA00022692"/>
    </source>
</evidence>
<feature type="chain" id="PRO_5044945022" description="Thiol:disulfide interchange protein DsbD" evidence="18">
    <location>
        <begin position="24"/>
        <end position="658"/>
    </location>
</feature>
<keyword evidence="12 18" id="KW-0520">NAD</keyword>
<sequence precursor="true">MVMLKNILGVMALLLTLSQPALAVAPFSTGSDSASPAFSAAPSEFLPPQEAFRLRTSVDGEQLRAEWDIAPDYYLYKDRFAISFTAPDLAHLEPQIGFSAEGEPKEDEYFGLVEVFYEKAVLTVDIRPALDILAAKAQTARSEIELAVTYQGCAEAGLCYPPQTEKALYMADSGPDSAASVVNGSPGPGGSGGIDTESASSLASILLSEGTLFNLGLFFLLGIGLAFTPCVFPMIPILSSIIAGQQQRPSTPRAFMLSLSYVLGMAVTYAIAGVVVGYFGAAANIQSAMQNPFVLSVFSVIFVVLALAMFGLFELQLPAFLRDRLNSVSQKQSGGHLAGVAGMGAVSALVVSPCVTAPLTGVLIYISTTQNALYGGLVLLVLALGMGLPLLLLGTGGGRLLPKAGAWMNRVKAVFGIMLLGVAVWLLERILPGAATLALWGVLAGVSAVYLGAFDTLPAQEQGSGVFRLRKGLGLVLFIYAVTLLLGAAAGSSNPFSPLERFALNSRSLDAGGALSLAAPVEPVDTSKAYSFRVVKTLAELDEALATAVRNGQPAMLDFYADWCISCKVMERQVFPHPNVSSKLQAFALIKADITDNDVEHKAMLDRFRLFGPPALLFFSSQGRELENQRIVGEIGLAAFSQHLADVLLTNRELTASR</sequence>
<dbReference type="PANTHER" id="PTHR32234">
    <property type="entry name" value="THIOL:DISULFIDE INTERCHANGE PROTEIN DSBD"/>
    <property type="match status" value="1"/>
</dbReference>
<evidence type="ECO:0000256" key="16">
    <source>
        <dbReference type="ARBA" id="ARBA00047388"/>
    </source>
</evidence>
<evidence type="ECO:0000256" key="2">
    <source>
        <dbReference type="ARBA" id="ARBA00007241"/>
    </source>
</evidence>
<proteinExistence type="inferred from homology"/>
<comment type="caution">
    <text evidence="18">Lacks conserved residue(s) required for the propagation of feature annotation.</text>
</comment>
<dbReference type="Pfam" id="PF11412">
    <property type="entry name" value="DsbD_N"/>
    <property type="match status" value="1"/>
</dbReference>
<dbReference type="EC" id="1.8.1.8" evidence="18"/>
<evidence type="ECO:0000313" key="21">
    <source>
        <dbReference type="Proteomes" id="UP001501337"/>
    </source>
</evidence>
<evidence type="ECO:0000256" key="1">
    <source>
        <dbReference type="ARBA" id="ARBA00004429"/>
    </source>
</evidence>